<dbReference type="GO" id="GO:0005813">
    <property type="term" value="C:centrosome"/>
    <property type="evidence" value="ECO:0007669"/>
    <property type="project" value="InterPro"/>
</dbReference>
<sequence length="241" mass="28468">MADDLGKFIESQKSKLERERAELSRDGDFASTSRQEHYNASSSNRRNNPVSTSPSRGGPASLSNADETGLPLGGYDSHRKKLNEERKQEYNKFLAEKKLRSTGRADEAPIPSGSAINYHAPRRRAPNKTDSYEDLLRRKRAEERRYRSRFEEQDFDDDLRHMRLSSKNYKFNSKSDGFLSRRHYDDDDLDDEDPYGPRSRRSRRVHFTDDDDMDDSQWLRRRRLQDLDDEYDEDFEDLREQ</sequence>
<dbReference type="AlphaFoldDB" id="A7T4B4"/>
<dbReference type="STRING" id="45351.A7T4B4"/>
<proteinExistence type="predicted"/>
<evidence type="ECO:0000256" key="1">
    <source>
        <dbReference type="SAM" id="MobiDB-lite"/>
    </source>
</evidence>
<dbReference type="InterPro" id="IPR026708">
    <property type="entry name" value="CSPP1"/>
</dbReference>
<feature type="compositionally biased region" description="Basic and acidic residues" evidence="1">
    <location>
        <begin position="15"/>
        <end position="28"/>
    </location>
</feature>
<name>A7T4B4_NEMVE</name>
<dbReference type="HOGENOM" id="CLU_1154174_0_0_1"/>
<dbReference type="Proteomes" id="UP000001593">
    <property type="component" value="Unassembled WGS sequence"/>
</dbReference>
<dbReference type="PANTHER" id="PTHR21616:SF2">
    <property type="entry name" value="CENTROSOME AND SPINDLE POLE-ASSOCIATED PROTEIN 1"/>
    <property type="match status" value="1"/>
</dbReference>
<dbReference type="GO" id="GO:0032467">
    <property type="term" value="P:positive regulation of cytokinesis"/>
    <property type="evidence" value="ECO:0007669"/>
    <property type="project" value="InterPro"/>
</dbReference>
<feature type="region of interest" description="Disordered" evidence="1">
    <location>
        <begin position="15"/>
        <end position="138"/>
    </location>
</feature>
<dbReference type="OMA" id="GANFRDI"/>
<dbReference type="GO" id="GO:0005874">
    <property type="term" value="C:microtubule"/>
    <property type="evidence" value="ECO:0007669"/>
    <property type="project" value="InterPro"/>
</dbReference>
<protein>
    <submittedName>
        <fullName evidence="2">Uncharacterized protein</fullName>
    </submittedName>
</protein>
<feature type="region of interest" description="Disordered" evidence="1">
    <location>
        <begin position="170"/>
        <end position="212"/>
    </location>
</feature>
<feature type="compositionally biased region" description="Basic and acidic residues" evidence="1">
    <location>
        <begin position="82"/>
        <end position="107"/>
    </location>
</feature>
<dbReference type="PANTHER" id="PTHR21616">
    <property type="entry name" value="CENTROSOME SPINDLE POLE ASSOCIATED PROTEIN"/>
    <property type="match status" value="1"/>
</dbReference>
<feature type="non-terminal residue" evidence="2">
    <location>
        <position position="1"/>
    </location>
</feature>
<dbReference type="GO" id="GO:0000922">
    <property type="term" value="C:spindle pole"/>
    <property type="evidence" value="ECO:0007669"/>
    <property type="project" value="InterPro"/>
</dbReference>
<evidence type="ECO:0000313" key="3">
    <source>
        <dbReference type="Proteomes" id="UP000001593"/>
    </source>
</evidence>
<keyword evidence="3" id="KW-1185">Reference proteome</keyword>
<dbReference type="InParanoid" id="A7T4B4"/>
<reference evidence="2 3" key="1">
    <citation type="journal article" date="2007" name="Science">
        <title>Sea anemone genome reveals ancestral eumetazoan gene repertoire and genomic organization.</title>
        <authorList>
            <person name="Putnam N.H."/>
            <person name="Srivastava M."/>
            <person name="Hellsten U."/>
            <person name="Dirks B."/>
            <person name="Chapman J."/>
            <person name="Salamov A."/>
            <person name="Terry A."/>
            <person name="Shapiro H."/>
            <person name="Lindquist E."/>
            <person name="Kapitonov V.V."/>
            <person name="Jurka J."/>
            <person name="Genikhovich G."/>
            <person name="Grigoriev I.V."/>
            <person name="Lucas S.M."/>
            <person name="Steele R.E."/>
            <person name="Finnerty J.R."/>
            <person name="Technau U."/>
            <person name="Martindale M.Q."/>
            <person name="Rokhsar D.S."/>
        </authorList>
    </citation>
    <scope>NUCLEOTIDE SEQUENCE [LARGE SCALE GENOMIC DNA]</scope>
    <source>
        <strain evidence="3">CH2 X CH6</strain>
    </source>
</reference>
<evidence type="ECO:0000313" key="2">
    <source>
        <dbReference type="EMBL" id="EDO29199.1"/>
    </source>
</evidence>
<dbReference type="EMBL" id="DS470826">
    <property type="protein sequence ID" value="EDO29199.1"/>
    <property type="molecule type" value="Genomic_DNA"/>
</dbReference>
<organism evidence="2 3">
    <name type="scientific">Nematostella vectensis</name>
    <name type="common">Starlet sea anemone</name>
    <dbReference type="NCBI Taxonomy" id="45351"/>
    <lineage>
        <taxon>Eukaryota</taxon>
        <taxon>Metazoa</taxon>
        <taxon>Cnidaria</taxon>
        <taxon>Anthozoa</taxon>
        <taxon>Hexacorallia</taxon>
        <taxon>Actiniaria</taxon>
        <taxon>Edwardsiidae</taxon>
        <taxon>Nematostella</taxon>
    </lineage>
</organism>
<accession>A7T4B4</accession>
<gene>
    <name evidence="2" type="ORF">NEMVEDRAFT_v1g222139</name>
</gene>
<feature type="compositionally biased region" description="Polar residues" evidence="1">
    <location>
        <begin position="30"/>
        <end position="66"/>
    </location>
</feature>